<feature type="compositionally biased region" description="Polar residues" evidence="1">
    <location>
        <begin position="844"/>
        <end position="853"/>
    </location>
</feature>
<feature type="compositionally biased region" description="Low complexity" evidence="1">
    <location>
        <begin position="325"/>
        <end position="339"/>
    </location>
</feature>
<feature type="compositionally biased region" description="Polar residues" evidence="1">
    <location>
        <begin position="477"/>
        <end position="489"/>
    </location>
</feature>
<feature type="compositionally biased region" description="Basic and acidic residues" evidence="1">
    <location>
        <begin position="742"/>
        <end position="751"/>
    </location>
</feature>
<feature type="compositionally biased region" description="Low complexity" evidence="1">
    <location>
        <begin position="1016"/>
        <end position="1025"/>
    </location>
</feature>
<feature type="transmembrane region" description="Helical" evidence="2">
    <location>
        <begin position="2001"/>
        <end position="2022"/>
    </location>
</feature>
<keyword evidence="2" id="KW-0812">Transmembrane</keyword>
<accession>A0A1E3JYN6</accession>
<feature type="compositionally biased region" description="Polar residues" evidence="1">
    <location>
        <begin position="257"/>
        <end position="270"/>
    </location>
</feature>
<feature type="compositionally biased region" description="Basic and acidic residues" evidence="1">
    <location>
        <begin position="451"/>
        <end position="468"/>
    </location>
</feature>
<feature type="compositionally biased region" description="Polar residues" evidence="1">
    <location>
        <begin position="885"/>
        <end position="896"/>
    </location>
</feature>
<feature type="compositionally biased region" description="Low complexity" evidence="1">
    <location>
        <begin position="1086"/>
        <end position="1101"/>
    </location>
</feature>
<organism evidence="3 4">
    <name type="scientific">Cryptococcus amylolentus CBS 6273</name>
    <dbReference type="NCBI Taxonomy" id="1296118"/>
    <lineage>
        <taxon>Eukaryota</taxon>
        <taxon>Fungi</taxon>
        <taxon>Dikarya</taxon>
        <taxon>Basidiomycota</taxon>
        <taxon>Agaricomycotina</taxon>
        <taxon>Tremellomycetes</taxon>
        <taxon>Tremellales</taxon>
        <taxon>Cryptococcaceae</taxon>
        <taxon>Cryptococcus</taxon>
    </lineage>
</organism>
<feature type="compositionally biased region" description="Polar residues" evidence="1">
    <location>
        <begin position="1139"/>
        <end position="1160"/>
    </location>
</feature>
<evidence type="ECO:0000256" key="2">
    <source>
        <dbReference type="SAM" id="Phobius"/>
    </source>
</evidence>
<feature type="region of interest" description="Disordered" evidence="1">
    <location>
        <begin position="1404"/>
        <end position="1527"/>
    </location>
</feature>
<feature type="compositionally biased region" description="Pro residues" evidence="1">
    <location>
        <begin position="227"/>
        <end position="239"/>
    </location>
</feature>
<feature type="compositionally biased region" description="Polar residues" evidence="1">
    <location>
        <begin position="810"/>
        <end position="826"/>
    </location>
</feature>
<feature type="compositionally biased region" description="Low complexity" evidence="1">
    <location>
        <begin position="375"/>
        <end position="388"/>
    </location>
</feature>
<feature type="compositionally biased region" description="Pro residues" evidence="1">
    <location>
        <begin position="491"/>
        <end position="507"/>
    </location>
</feature>
<feature type="region of interest" description="Disordered" evidence="1">
    <location>
        <begin position="1335"/>
        <end position="1374"/>
    </location>
</feature>
<dbReference type="OrthoDB" id="3365519at2759"/>
<feature type="compositionally biased region" description="Polar residues" evidence="1">
    <location>
        <begin position="33"/>
        <end position="42"/>
    </location>
</feature>
<feature type="compositionally biased region" description="Basic and acidic residues" evidence="1">
    <location>
        <begin position="926"/>
        <end position="950"/>
    </location>
</feature>
<comment type="caution">
    <text evidence="3">The sequence shown here is derived from an EMBL/GenBank/DDBJ whole genome shotgun (WGS) entry which is preliminary data.</text>
</comment>
<feature type="compositionally biased region" description="Low complexity" evidence="1">
    <location>
        <begin position="1359"/>
        <end position="1374"/>
    </location>
</feature>
<keyword evidence="2" id="KW-1133">Transmembrane helix</keyword>
<sequence length="2025" mass="217998">MAASSFTSPSPPLSLIHLPPLPPKTPHPLSLYSLRSDSTLKSPASPPPSAFWEHRRRRSTELLSGLVVFAPTWEDPKENQEKGDSVNSTQHIIHEGQRDLSPPRPRTRVEPHPPKTSPLTKPTKITMSAEAPAPAQKKGFFRRLSVATPSNNATVSPHKLGKKKDQVKAGPIYEELSRPLSGMDSGPSAYRDGAQGGVARSKSKDRSFWGGNKGRSKSNTRASTPNAIPPPMPTPPPQTTPIAASFARRPEYDPSLSDLQPSRHTPTEGSSARRPDANARSNTGYGDDPGAPPPKQKLRQGDLQPTRQASAPAKPLYPVDPSFMPSASASGSLGGPYPSMSGTHPYNQFARPVGQFGQPPMGSDNGPYPTLNRAPSQLQQPQSYQPQPAFKPFRTPSQNRAPVHPALASSPSPPPVASPPGSQSGHGHGPRSPTYGSPVEMQPGMMLPGMAEERRDRDRGMSRQDGRPHPQPLKPQPRSSSRTHTQSDLRSPPPATKPLASPPPPLPGQGESIPPMTSVPGESPRGASLGAAPGAAVSQEHGGRRSRPGSGGRPVVPPLVIPSDPRQAHPQASRQRTPQPPPETRPEPTATRSAPRAQPTSRGREDHRQSRFDDALTDDTHPLPDAPPAYTPSPTIVAQNPKERERYQPPVPTLEAHQAEAGRMRGVVAPSLPPGAAAPEVTSPIGPSGQAWSLGNAMGPSAQTADPRAQLLSNPPAAAQADRQMERMPPSAGRQAAQVQQVDRHQGESPRRKPVQPAQPHPHSRNGTPGPAKEMSEASKYAQSVAASMRHEGVTSNPSSPTPSAAIVQPRQQQAQVPSDRTPTHTPTRDKEMERRFRHAANASIGSVNSVGQDGSPRRRPLPQPPTSASGSPTASPVRAPQLPPIQTQGHEQSVGQPDIGVALGSPLKEMASPTRPNFAAPPSEVRSEKRSPVEERESRRDVERERTSRSQDIPPPVEKSFLAVAPTPEPKKIAPAIGPQPQQVTPIQNKHIQKPKESPLAFEFPRSPTLPPLLDPRNNPNSSSVGTSPLASPSTAGLETGSGAEERDPITRWAASDEKERMIREMEREERERERQRKESERSGRSTASGRSGQSSFSREAPLASTELPARGASAQSSQSQLGYFPPPQQQVQPGRRTVSSPLSGRNSPRITSPLSASFGQDRRWPGQAPDVQGSRAVSQPLPQSSSIPTLPPLLTMDALPEVKPRGERPPATLTFILLYTPIQSNLLQYLSINSFLSLTGASEAVNRRFSGEMVGRWIMREWGMSVGKKKGSYAGNVAWPNLTVWEGFLESLLHDPASYSTYPEQWHHLLKHLSLSHTLVVLHLRSLPQDLFPNPPPQPFDDDAGSIAGGMPNLPFSSSRGSLSSQGRQSRVGSMVGLDAASDPLKMPKAERIVELIMPEPLAAQPRDESPTNTPASKKFPPLSNSSVAAAKLRRRGSVTSLTSTASMPFLRSRKSSSGTSAASIANMPFHNPAEPMPPSGKASLPPVSYPTAKRYGFRSHGDPTSRRTSQSDSRPSSIFSVQSSASMSQLNNINRLGGSGASSASFAVDRHAPPVPGFPADLPFPPPIGGGAGKRGSFSLSSDLGKSSRRSDYGGNSPVDAINRQFYTPSPVVKRIEPAFDKPIPYIQGRAPILRVFVPVSQTVQRWPSIEGAAAAVRELEKCGAMKRLKLGDLVANTAIKHPKTTEHVLIYVPYAQHKLLPLSYAFSVAGTLPKNIDAFKLPPSYYFTFLPVTQIIYLDLTPYGRDALSSLRLAYDRRDMTVSSGARVNAKRYLHIAGFEVRAGTGADAAWEGFVSLEGEGTAEGKRDIEKRLVGDGRGAPSPAYLANRRSTASIRRKPVPVTPTSPEFALELSDLSGGTPNGSVPSAPEPPVYILSVDPALTAPVPEIPETPTRPPAYSGAARPEYPYDLSLGSPSELMSESLPTYEEESSIEPKTLAQTLWMFGFVCPLLWLIGMTILWVPLRPVEDEVDPEKARKLEEMIVILRKTELKYAKRCTWAFCVFSLLVALVIVIAVVVSTR</sequence>
<feature type="compositionally biased region" description="Polar residues" evidence="1">
    <location>
        <begin position="1026"/>
        <end position="1038"/>
    </location>
</feature>
<reference evidence="3 4" key="1">
    <citation type="submission" date="2016-06" db="EMBL/GenBank/DDBJ databases">
        <title>Evolution of pathogenesis and genome organization in the Tremellales.</title>
        <authorList>
            <person name="Cuomo C."/>
            <person name="Litvintseva A."/>
            <person name="Heitman J."/>
            <person name="Chen Y."/>
            <person name="Sun S."/>
            <person name="Springer D."/>
            <person name="Dromer F."/>
            <person name="Young S."/>
            <person name="Zeng Q."/>
            <person name="Chapman S."/>
            <person name="Gujja S."/>
            <person name="Saif S."/>
            <person name="Birren B."/>
        </authorList>
    </citation>
    <scope>NUCLEOTIDE SEQUENCE [LARGE SCALE GENOMIC DNA]</scope>
    <source>
        <strain evidence="3 4">CBS 6273</strain>
    </source>
</reference>
<feature type="compositionally biased region" description="Pro residues" evidence="1">
    <location>
        <begin position="1560"/>
        <end position="1571"/>
    </location>
</feature>
<feature type="region of interest" description="Disordered" evidence="1">
    <location>
        <begin position="667"/>
        <end position="1194"/>
    </location>
</feature>
<proteinExistence type="predicted"/>
<name>A0A1E3JYN6_9TREE</name>
<feature type="compositionally biased region" description="Low complexity" evidence="1">
    <location>
        <begin position="795"/>
        <end position="804"/>
    </location>
</feature>
<feature type="compositionally biased region" description="Low complexity" evidence="1">
    <location>
        <begin position="1579"/>
        <end position="1588"/>
    </location>
</feature>
<feature type="region of interest" description="Disordered" evidence="1">
    <location>
        <begin position="1817"/>
        <end position="1850"/>
    </location>
</feature>
<feature type="compositionally biased region" description="Polar residues" evidence="1">
    <location>
        <begin position="981"/>
        <end position="991"/>
    </location>
</feature>
<feature type="transmembrane region" description="Helical" evidence="2">
    <location>
        <begin position="1946"/>
        <end position="1966"/>
    </location>
</feature>
<dbReference type="EMBL" id="MEKH01000007">
    <property type="protein sequence ID" value="ODO05933.1"/>
    <property type="molecule type" value="Genomic_DNA"/>
</dbReference>
<feature type="region of interest" description="Disordered" evidence="1">
    <location>
        <begin position="70"/>
        <end position="654"/>
    </location>
</feature>
<feature type="compositionally biased region" description="Polar residues" evidence="1">
    <location>
        <begin position="1440"/>
        <end position="1449"/>
    </location>
</feature>
<feature type="compositionally biased region" description="Polar residues" evidence="1">
    <location>
        <begin position="1509"/>
        <end position="1527"/>
    </location>
</feature>
<feature type="compositionally biased region" description="Low complexity" evidence="1">
    <location>
        <begin position="1458"/>
        <end position="1468"/>
    </location>
</feature>
<feature type="compositionally biased region" description="Polar residues" evidence="1">
    <location>
        <begin position="1177"/>
        <end position="1190"/>
    </location>
</feature>
<keyword evidence="2" id="KW-0472">Membrane</keyword>
<feature type="compositionally biased region" description="Basic and acidic residues" evidence="1">
    <location>
        <begin position="602"/>
        <end position="622"/>
    </location>
</feature>
<feature type="region of interest" description="Disordered" evidence="1">
    <location>
        <begin position="1560"/>
        <end position="1605"/>
    </location>
</feature>
<evidence type="ECO:0000256" key="1">
    <source>
        <dbReference type="SAM" id="MobiDB-lite"/>
    </source>
</evidence>
<evidence type="ECO:0000313" key="4">
    <source>
        <dbReference type="Proteomes" id="UP000095149"/>
    </source>
</evidence>
<feature type="compositionally biased region" description="Low complexity" evidence="1">
    <location>
        <begin position="867"/>
        <end position="877"/>
    </location>
</feature>
<dbReference type="Proteomes" id="UP000095149">
    <property type="component" value="Unassembled WGS sequence"/>
</dbReference>
<gene>
    <name evidence="3" type="ORF">I350_04994</name>
</gene>
<feature type="compositionally biased region" description="Basic and acidic residues" evidence="1">
    <location>
        <begin position="74"/>
        <end position="84"/>
    </location>
</feature>
<protein>
    <submittedName>
        <fullName evidence="3">Uncharacterized protein</fullName>
    </submittedName>
</protein>
<evidence type="ECO:0000313" key="3">
    <source>
        <dbReference type="EMBL" id="ODO05933.1"/>
    </source>
</evidence>
<feature type="compositionally biased region" description="Low complexity" evidence="1">
    <location>
        <begin position="419"/>
        <end position="433"/>
    </location>
</feature>
<feature type="compositionally biased region" description="Low complexity" evidence="1">
    <location>
        <begin position="401"/>
        <end position="410"/>
    </location>
</feature>
<feature type="region of interest" description="Disordered" evidence="1">
    <location>
        <begin position="1"/>
        <end position="54"/>
    </location>
</feature>
<feature type="compositionally biased region" description="Basic and acidic residues" evidence="1">
    <location>
        <begin position="1045"/>
        <end position="1085"/>
    </location>
</feature>